<dbReference type="STRING" id="417292.SAMN05421806_1384"/>
<evidence type="ECO:0000313" key="2">
    <source>
        <dbReference type="Proteomes" id="UP000199155"/>
    </source>
</evidence>
<sequence>MSQPSHNPPGVVTNFFDAVIERGIWSIIEWLHVPKWA</sequence>
<reference evidence="1 2" key="1">
    <citation type="submission" date="2016-10" db="EMBL/GenBank/DDBJ databases">
        <authorList>
            <person name="de Groot N.N."/>
        </authorList>
    </citation>
    <scope>NUCLEOTIDE SEQUENCE [LARGE SCALE GENOMIC DNA]</scope>
    <source>
        <strain evidence="1 2">CGMCC 4.5727</strain>
    </source>
</reference>
<proteinExistence type="predicted"/>
<organism evidence="1 2">
    <name type="scientific">Streptomyces indicus</name>
    <dbReference type="NCBI Taxonomy" id="417292"/>
    <lineage>
        <taxon>Bacteria</taxon>
        <taxon>Bacillati</taxon>
        <taxon>Actinomycetota</taxon>
        <taxon>Actinomycetes</taxon>
        <taxon>Kitasatosporales</taxon>
        <taxon>Streptomycetaceae</taxon>
        <taxon>Streptomyces</taxon>
    </lineage>
</organism>
<gene>
    <name evidence="1" type="ORF">SAMN05421806_1384</name>
</gene>
<dbReference type="EMBL" id="FNFF01000038">
    <property type="protein sequence ID" value="SDL42237.1"/>
    <property type="molecule type" value="Genomic_DNA"/>
</dbReference>
<dbReference type="Proteomes" id="UP000199155">
    <property type="component" value="Unassembled WGS sequence"/>
</dbReference>
<dbReference type="AlphaFoldDB" id="A0A1G9JXC3"/>
<keyword evidence="2" id="KW-1185">Reference proteome</keyword>
<name>A0A1G9JXC3_9ACTN</name>
<evidence type="ECO:0000313" key="1">
    <source>
        <dbReference type="EMBL" id="SDL42237.1"/>
    </source>
</evidence>
<protein>
    <submittedName>
        <fullName evidence="1">Uncharacterized protein</fullName>
    </submittedName>
</protein>
<accession>A0A1G9JXC3</accession>